<feature type="transmembrane region" description="Helical" evidence="7">
    <location>
        <begin position="207"/>
        <end position="228"/>
    </location>
</feature>
<dbReference type="InterPro" id="IPR035952">
    <property type="entry name" value="Rhomboid-like_sf"/>
</dbReference>
<dbReference type="OrthoDB" id="9807874at2"/>
<comment type="caution">
    <text evidence="9">The sequence shown here is derived from an EMBL/GenBank/DDBJ whole genome shotgun (WGS) entry which is preliminary data.</text>
</comment>
<dbReference type="PANTHER" id="PTHR43731:SF14">
    <property type="entry name" value="PRESENILIN-ASSOCIATED RHOMBOID-LIKE PROTEIN, MITOCHONDRIAL"/>
    <property type="match status" value="1"/>
</dbReference>
<gene>
    <name evidence="9" type="ORF">FHP29_14530</name>
</gene>
<dbReference type="Pfam" id="PF01694">
    <property type="entry name" value="Rhomboid"/>
    <property type="match status" value="1"/>
</dbReference>
<dbReference type="EMBL" id="VDMP01000025">
    <property type="protein sequence ID" value="TNM38463.1"/>
    <property type="molecule type" value="Genomic_DNA"/>
</dbReference>
<dbReference type="SUPFAM" id="SSF144091">
    <property type="entry name" value="Rhomboid-like"/>
    <property type="match status" value="1"/>
</dbReference>
<evidence type="ECO:0000256" key="5">
    <source>
        <dbReference type="ARBA" id="ARBA00022989"/>
    </source>
</evidence>
<comment type="subcellular location">
    <subcellularLocation>
        <location evidence="1">Membrane</location>
        <topology evidence="1">Multi-pass membrane protein</topology>
    </subcellularLocation>
</comment>
<accession>A0A5C4VRE5</accession>
<dbReference type="Gene3D" id="1.20.1540.10">
    <property type="entry name" value="Rhomboid-like"/>
    <property type="match status" value="1"/>
</dbReference>
<evidence type="ECO:0000256" key="1">
    <source>
        <dbReference type="ARBA" id="ARBA00004141"/>
    </source>
</evidence>
<evidence type="ECO:0000259" key="8">
    <source>
        <dbReference type="Pfam" id="PF01694"/>
    </source>
</evidence>
<feature type="transmembrane region" description="Helical" evidence="7">
    <location>
        <begin position="72"/>
        <end position="92"/>
    </location>
</feature>
<proteinExistence type="inferred from homology"/>
<name>A0A5C4VRE5_9ACTN</name>
<evidence type="ECO:0000256" key="2">
    <source>
        <dbReference type="ARBA" id="ARBA00009045"/>
    </source>
</evidence>
<dbReference type="GO" id="GO:0004252">
    <property type="term" value="F:serine-type endopeptidase activity"/>
    <property type="evidence" value="ECO:0007669"/>
    <property type="project" value="InterPro"/>
</dbReference>
<evidence type="ECO:0000256" key="7">
    <source>
        <dbReference type="SAM" id="Phobius"/>
    </source>
</evidence>
<dbReference type="InterPro" id="IPR022764">
    <property type="entry name" value="Peptidase_S54_rhomboid_dom"/>
</dbReference>
<keyword evidence="10" id="KW-1185">Reference proteome</keyword>
<dbReference type="GO" id="GO:0016020">
    <property type="term" value="C:membrane"/>
    <property type="evidence" value="ECO:0007669"/>
    <property type="project" value="UniProtKB-SubCell"/>
</dbReference>
<comment type="similarity">
    <text evidence="2">Belongs to the peptidase S54 family.</text>
</comment>
<feature type="transmembrane region" description="Helical" evidence="7">
    <location>
        <begin position="182"/>
        <end position="201"/>
    </location>
</feature>
<dbReference type="AlphaFoldDB" id="A0A5C4VRE5"/>
<evidence type="ECO:0000256" key="4">
    <source>
        <dbReference type="ARBA" id="ARBA00022801"/>
    </source>
</evidence>
<protein>
    <submittedName>
        <fullName evidence="9">Rhomboid family intramembrane serine protease</fullName>
    </submittedName>
</protein>
<dbReference type="Proteomes" id="UP000313231">
    <property type="component" value="Unassembled WGS sequence"/>
</dbReference>
<organism evidence="9 10">
    <name type="scientific">Nocardioides albidus</name>
    <dbReference type="NCBI Taxonomy" id="1517589"/>
    <lineage>
        <taxon>Bacteria</taxon>
        <taxon>Bacillati</taxon>
        <taxon>Actinomycetota</taxon>
        <taxon>Actinomycetes</taxon>
        <taxon>Propionibacteriales</taxon>
        <taxon>Nocardioidaceae</taxon>
        <taxon>Nocardioides</taxon>
    </lineage>
</organism>
<evidence type="ECO:0000313" key="10">
    <source>
        <dbReference type="Proteomes" id="UP000313231"/>
    </source>
</evidence>
<feature type="transmembrane region" description="Helical" evidence="7">
    <location>
        <begin position="235"/>
        <end position="252"/>
    </location>
</feature>
<evidence type="ECO:0000313" key="9">
    <source>
        <dbReference type="EMBL" id="TNM38463.1"/>
    </source>
</evidence>
<dbReference type="PANTHER" id="PTHR43731">
    <property type="entry name" value="RHOMBOID PROTEASE"/>
    <property type="match status" value="1"/>
</dbReference>
<evidence type="ECO:0000256" key="3">
    <source>
        <dbReference type="ARBA" id="ARBA00022692"/>
    </source>
</evidence>
<dbReference type="InterPro" id="IPR050925">
    <property type="entry name" value="Rhomboid_protease_S54"/>
</dbReference>
<reference evidence="9 10" key="1">
    <citation type="journal article" date="2016" name="Int. J. Syst. Evol. Microbiol.">
        <title>Nocardioides albidus sp. nov., an actinobacterium isolated from garden soil.</title>
        <authorList>
            <person name="Singh H."/>
            <person name="Du J."/>
            <person name="Trinh H."/>
            <person name="Won K."/>
            <person name="Yang J.E."/>
            <person name="Yin C."/>
            <person name="Kook M."/>
            <person name="Yi T.H."/>
        </authorList>
    </citation>
    <scope>NUCLEOTIDE SEQUENCE [LARGE SCALE GENOMIC DNA]</scope>
    <source>
        <strain evidence="9 10">CCTCC AB 2015297</strain>
    </source>
</reference>
<keyword evidence="3 7" id="KW-0812">Transmembrane</keyword>
<dbReference type="RefSeq" id="WP_139623575.1">
    <property type="nucleotide sequence ID" value="NZ_VDMP01000025.1"/>
</dbReference>
<feature type="transmembrane region" description="Helical" evidence="7">
    <location>
        <begin position="282"/>
        <end position="304"/>
    </location>
</feature>
<sequence>MSTPPVGVPTCYRHSDRETWIRCQRCERPICPDCMSEASVGFQCPDCVAEGRRSVRQARTAYGGQITGNPGAVSIALIGINVVVWAAIMATGRYGSRIYELFALAATGSCREGDGGYYPFVDQAGCHAGATARWVDGVSDGAFWQLFTSMFTHVEPWHLGFNMLALWVLGPQLETILGRGRYLALYLLSGLVGSVAVYWLSAEQTTTVGASGAIFGLMGALVVVGLKVGGNVQSLLVWIGINVALTFTLSNVSWQGHFGGLVGGAAIAAVLVFAPRERRTPIQVVGLSAIGALLLVATAVRTLALT</sequence>
<evidence type="ECO:0000256" key="6">
    <source>
        <dbReference type="ARBA" id="ARBA00023136"/>
    </source>
</evidence>
<feature type="transmembrane region" description="Helical" evidence="7">
    <location>
        <begin position="258"/>
        <end position="275"/>
    </location>
</feature>
<dbReference type="GO" id="GO:0006508">
    <property type="term" value="P:proteolysis"/>
    <property type="evidence" value="ECO:0007669"/>
    <property type="project" value="UniProtKB-KW"/>
</dbReference>
<keyword evidence="5 7" id="KW-1133">Transmembrane helix</keyword>
<keyword evidence="6 7" id="KW-0472">Membrane</keyword>
<keyword evidence="9" id="KW-0645">Protease</keyword>
<feature type="domain" description="Peptidase S54 rhomboid" evidence="8">
    <location>
        <begin position="141"/>
        <end position="271"/>
    </location>
</feature>
<keyword evidence="4" id="KW-0378">Hydrolase</keyword>